<reference evidence="1" key="1">
    <citation type="journal article" date="2015" name="Nature">
        <title>Complex archaea that bridge the gap between prokaryotes and eukaryotes.</title>
        <authorList>
            <person name="Spang A."/>
            <person name="Saw J.H."/>
            <person name="Jorgensen S.L."/>
            <person name="Zaremba-Niedzwiedzka K."/>
            <person name="Martijn J."/>
            <person name="Lind A.E."/>
            <person name="van Eijk R."/>
            <person name="Schleper C."/>
            <person name="Guy L."/>
            <person name="Ettema T.J."/>
        </authorList>
    </citation>
    <scope>NUCLEOTIDE SEQUENCE</scope>
</reference>
<name>A0A0F9LSV6_9ZZZZ</name>
<sequence>MRTKKIVVEVVKETKKVMVISDRDIVVSDITPKTIGLNWGGFDNSKFRVSKRVVVTLLEYIESGKLETLVNTPGLKPVFSNTSKVKAGSTLTIIEDANIDKRGEGYEGHIYFTAEEIESSKLIQYVEYRGHYVESYKNNVRIGCVEITKAELEDVIEEMEKL</sequence>
<proteinExistence type="predicted"/>
<protein>
    <submittedName>
        <fullName evidence="1">Uncharacterized protein</fullName>
    </submittedName>
</protein>
<dbReference type="AlphaFoldDB" id="A0A0F9LSV6"/>
<comment type="caution">
    <text evidence="1">The sequence shown here is derived from an EMBL/GenBank/DDBJ whole genome shotgun (WGS) entry which is preliminary data.</text>
</comment>
<accession>A0A0F9LSV6</accession>
<gene>
    <name evidence="1" type="ORF">LCGC14_1159950</name>
</gene>
<evidence type="ECO:0000313" key="1">
    <source>
        <dbReference type="EMBL" id="KKM98244.1"/>
    </source>
</evidence>
<dbReference type="EMBL" id="LAZR01005646">
    <property type="protein sequence ID" value="KKM98244.1"/>
    <property type="molecule type" value="Genomic_DNA"/>
</dbReference>
<organism evidence="1">
    <name type="scientific">marine sediment metagenome</name>
    <dbReference type="NCBI Taxonomy" id="412755"/>
    <lineage>
        <taxon>unclassified sequences</taxon>
        <taxon>metagenomes</taxon>
        <taxon>ecological metagenomes</taxon>
    </lineage>
</organism>